<evidence type="ECO:0000256" key="1">
    <source>
        <dbReference type="ARBA" id="ARBA00011073"/>
    </source>
</evidence>
<dbReference type="Proteomes" id="UP001500731">
    <property type="component" value="Unassembled WGS sequence"/>
</dbReference>
<evidence type="ECO:0000256" key="2">
    <source>
        <dbReference type="ARBA" id="ARBA00022670"/>
    </source>
</evidence>
<feature type="region of interest" description="Disordered" evidence="6">
    <location>
        <begin position="248"/>
        <end position="272"/>
    </location>
</feature>
<dbReference type="EMBL" id="BAABGP010000026">
    <property type="protein sequence ID" value="GAA4491680.1"/>
    <property type="molecule type" value="Genomic_DNA"/>
</dbReference>
<organism evidence="8 9">
    <name type="scientific">Microbacterium panaciterrae</name>
    <dbReference type="NCBI Taxonomy" id="985759"/>
    <lineage>
        <taxon>Bacteria</taxon>
        <taxon>Bacillati</taxon>
        <taxon>Actinomycetota</taxon>
        <taxon>Actinomycetes</taxon>
        <taxon>Micrococcales</taxon>
        <taxon>Microbacteriaceae</taxon>
        <taxon>Microbacterium</taxon>
    </lineage>
</organism>
<evidence type="ECO:0000256" key="3">
    <source>
        <dbReference type="ARBA" id="ARBA00022801"/>
    </source>
</evidence>
<keyword evidence="9" id="KW-1185">Reference proteome</keyword>
<sequence>MSDRGDERGGKPDEGTPEEWRTVPRFALLDPAGEEPGTVFPTLYVADELLIHPGEAHADALKNLQALAGSAGWSVASDDRDQPAESPRDAEGRAGAGRSRGVSTSVRIRLGVAADQERIAATPDAWAVLRQARRTEWGQRGISLNHVLTTDPFTANPFTANPFTANPFTANPFTANPFTANPFTANAGTVGIASYGAIGSGGRQPVTFVGPAPRRSHPDETPPIVAILDTGCGQHPWLTDAVIEPRLRTGEPIGIEPSSPTDPEREPSLGEPLDGLFDDAAGHGTFIAGIVRQECPDAMILPVRVADGHGVILENDLIGALGRLIAFMDDVVLEKERGGSQVRVLNLSFSFYHEVPGDTSTLSELRVLLDEIRARGCVVVCSAGNEATSRPTYPAAIPADDPGRQVSVGALNPSDRSVALFSNIGEWVEVYAPGVSVVSTVPVVFDGGLQAGTRDDAGGHCRQTLDLDDFRGGFGVWSGTSFAAPVAAGRIAAQLVAGADPDTAKATVVSDLHAEDLSRRE</sequence>
<dbReference type="PROSITE" id="PS51892">
    <property type="entry name" value="SUBTILASE"/>
    <property type="match status" value="1"/>
</dbReference>
<keyword evidence="3 5" id="KW-0378">Hydrolase</keyword>
<proteinExistence type="inferred from homology"/>
<dbReference type="SUPFAM" id="SSF52743">
    <property type="entry name" value="Subtilisin-like"/>
    <property type="match status" value="1"/>
</dbReference>
<keyword evidence="2 5" id="KW-0645">Protease</keyword>
<feature type="region of interest" description="Disordered" evidence="6">
    <location>
        <begin position="74"/>
        <end position="101"/>
    </location>
</feature>
<dbReference type="InterPro" id="IPR036852">
    <property type="entry name" value="Peptidase_S8/S53_dom_sf"/>
</dbReference>
<feature type="active site" description="Charge relay system" evidence="5">
    <location>
        <position position="229"/>
    </location>
</feature>
<feature type="active site" description="Charge relay system" evidence="5">
    <location>
        <position position="283"/>
    </location>
</feature>
<dbReference type="InterPro" id="IPR015500">
    <property type="entry name" value="Peptidase_S8_subtilisin-rel"/>
</dbReference>
<protein>
    <submittedName>
        <fullName evidence="8">S8 family serine peptidase</fullName>
    </submittedName>
</protein>
<name>A0ABP8PQZ3_9MICO</name>
<comment type="caution">
    <text evidence="8">The sequence shown here is derived from an EMBL/GenBank/DDBJ whole genome shotgun (WGS) entry which is preliminary data.</text>
</comment>
<evidence type="ECO:0000313" key="8">
    <source>
        <dbReference type="EMBL" id="GAA4491680.1"/>
    </source>
</evidence>
<evidence type="ECO:0000259" key="7">
    <source>
        <dbReference type="Pfam" id="PF00082"/>
    </source>
</evidence>
<accession>A0ABP8PQZ3</accession>
<comment type="similarity">
    <text evidence="1 5">Belongs to the peptidase S8 family.</text>
</comment>
<feature type="compositionally biased region" description="Basic and acidic residues" evidence="6">
    <location>
        <begin position="77"/>
        <end position="92"/>
    </location>
</feature>
<feature type="region of interest" description="Disordered" evidence="6">
    <location>
        <begin position="1"/>
        <end position="22"/>
    </location>
</feature>
<evidence type="ECO:0000313" key="9">
    <source>
        <dbReference type="Proteomes" id="UP001500731"/>
    </source>
</evidence>
<dbReference type="PANTHER" id="PTHR43806:SF11">
    <property type="entry name" value="CEREVISIN-RELATED"/>
    <property type="match status" value="1"/>
</dbReference>
<reference evidence="9" key="1">
    <citation type="journal article" date="2019" name="Int. J. Syst. Evol. Microbiol.">
        <title>The Global Catalogue of Microorganisms (GCM) 10K type strain sequencing project: providing services to taxonomists for standard genome sequencing and annotation.</title>
        <authorList>
            <consortium name="The Broad Institute Genomics Platform"/>
            <consortium name="The Broad Institute Genome Sequencing Center for Infectious Disease"/>
            <person name="Wu L."/>
            <person name="Ma J."/>
        </authorList>
    </citation>
    <scope>NUCLEOTIDE SEQUENCE [LARGE SCALE GENOMIC DNA]</scope>
    <source>
        <strain evidence="9">JCM 17839</strain>
    </source>
</reference>
<dbReference type="InterPro" id="IPR050131">
    <property type="entry name" value="Peptidase_S8_subtilisin-like"/>
</dbReference>
<dbReference type="PANTHER" id="PTHR43806">
    <property type="entry name" value="PEPTIDASE S8"/>
    <property type="match status" value="1"/>
</dbReference>
<dbReference type="RefSeq" id="WP_345188863.1">
    <property type="nucleotide sequence ID" value="NZ_BAABGP010000026.1"/>
</dbReference>
<dbReference type="PRINTS" id="PR00723">
    <property type="entry name" value="SUBTILISIN"/>
</dbReference>
<evidence type="ECO:0000256" key="4">
    <source>
        <dbReference type="ARBA" id="ARBA00022825"/>
    </source>
</evidence>
<dbReference type="InterPro" id="IPR000209">
    <property type="entry name" value="Peptidase_S8/S53_dom"/>
</dbReference>
<evidence type="ECO:0000256" key="6">
    <source>
        <dbReference type="SAM" id="MobiDB-lite"/>
    </source>
</evidence>
<dbReference type="CDD" id="cd00306">
    <property type="entry name" value="Peptidases_S8_S53"/>
    <property type="match status" value="1"/>
</dbReference>
<dbReference type="Gene3D" id="3.40.50.200">
    <property type="entry name" value="Peptidase S8/S53 domain"/>
    <property type="match status" value="1"/>
</dbReference>
<dbReference type="InterPro" id="IPR023828">
    <property type="entry name" value="Peptidase_S8_Ser-AS"/>
</dbReference>
<feature type="domain" description="Peptidase S8/S53" evidence="7">
    <location>
        <begin position="224"/>
        <end position="508"/>
    </location>
</feature>
<feature type="active site" description="Charge relay system" evidence="5">
    <location>
        <position position="481"/>
    </location>
</feature>
<evidence type="ECO:0000256" key="5">
    <source>
        <dbReference type="PROSITE-ProRule" id="PRU01240"/>
    </source>
</evidence>
<keyword evidence="4 5" id="KW-0720">Serine protease</keyword>
<dbReference type="Pfam" id="PF00082">
    <property type="entry name" value="Peptidase_S8"/>
    <property type="match status" value="1"/>
</dbReference>
<gene>
    <name evidence="8" type="ORF">GCM10023171_35960</name>
</gene>
<dbReference type="PROSITE" id="PS00138">
    <property type="entry name" value="SUBTILASE_SER"/>
    <property type="match status" value="1"/>
</dbReference>